<dbReference type="STRING" id="2138.SMSRO_v1c11560"/>
<dbReference type="RefSeq" id="WP_040093536.1">
    <property type="nucleotide sequence ID" value="NZ_CM020866.1"/>
</dbReference>
<protein>
    <submittedName>
        <fullName evidence="2">Uncharacterized protein</fullName>
    </submittedName>
</protein>
<evidence type="ECO:0000313" key="2">
    <source>
        <dbReference type="EMBL" id="PQM31390.1"/>
    </source>
</evidence>
<evidence type="ECO:0000256" key="1">
    <source>
        <dbReference type="SAM" id="Coils"/>
    </source>
</evidence>
<dbReference type="Proteomes" id="UP000031565">
    <property type="component" value="Unassembled WGS sequence"/>
</dbReference>
<dbReference type="EMBL" id="JTLV02000001">
    <property type="protein sequence ID" value="PQM31390.1"/>
    <property type="molecule type" value="Genomic_DNA"/>
</dbReference>
<feature type="coiled-coil region" evidence="1">
    <location>
        <begin position="5"/>
        <end position="53"/>
    </location>
</feature>
<accession>A0A2P6FD55</accession>
<evidence type="ECO:0000313" key="3">
    <source>
        <dbReference type="Proteomes" id="UP000031565"/>
    </source>
</evidence>
<dbReference type="AlphaFoldDB" id="A0A2P6FD55"/>
<keyword evidence="1" id="KW-0175">Coiled coil</keyword>
<organism evidence="2 3">
    <name type="scientific">Spiroplasma poulsonii</name>
    <dbReference type="NCBI Taxonomy" id="2138"/>
    <lineage>
        <taxon>Bacteria</taxon>
        <taxon>Bacillati</taxon>
        <taxon>Mycoplasmatota</taxon>
        <taxon>Mollicutes</taxon>
        <taxon>Entomoplasmatales</taxon>
        <taxon>Spiroplasmataceae</taxon>
        <taxon>Spiroplasma</taxon>
    </lineage>
</organism>
<comment type="caution">
    <text evidence="2">The sequence shown here is derived from an EMBL/GenBank/DDBJ whole genome shotgun (WGS) entry which is preliminary data.</text>
</comment>
<name>A0A2P6FD55_9MOLU</name>
<proteinExistence type="predicted"/>
<keyword evidence="3" id="KW-1185">Reference proteome</keyword>
<sequence>MTQEKEATQNELNKTIEEKNKLEYDLQNKTKELNKLKADLDKIKNEKRSLWDKIFNSFAI</sequence>
<gene>
    <name evidence="2" type="ORF">SMSRO_SF012210</name>
</gene>
<reference evidence="2 3" key="1">
    <citation type="journal article" date="2015" name="MBio">
        <title>Genome sequence of the Drosophila melanogaster male-killing Spiroplasma strain MSRO endosymbiont.</title>
        <authorList>
            <person name="Paredes J.C."/>
            <person name="Herren J.K."/>
            <person name="Schupfer F."/>
            <person name="Marin R."/>
            <person name="Claverol S."/>
            <person name="Kuo C.H."/>
            <person name="Lemaitre B."/>
            <person name="Beven L."/>
        </authorList>
    </citation>
    <scope>NUCLEOTIDE SEQUENCE [LARGE SCALE GENOMIC DNA]</scope>
    <source>
        <strain evidence="2 3">MSRO</strain>
    </source>
</reference>